<proteinExistence type="predicted"/>
<dbReference type="Proteomes" id="UP000007886">
    <property type="component" value="Chromosome"/>
</dbReference>
<gene>
    <name evidence="2" type="ORF">S23_62540</name>
</gene>
<protein>
    <submittedName>
        <fullName evidence="2">Uncharacterized protein</fullName>
    </submittedName>
</protein>
<reference evidence="2 3" key="1">
    <citation type="journal article" date="2012" name="Microbes Environ.">
        <title>Complete genome sequence of Bradyrhizobium sp. S23321: insights into symbiosis evolution in soil oligotrophs.</title>
        <authorList>
            <person name="Okubo T."/>
            <person name="Tsukui T."/>
            <person name="Maita H."/>
            <person name="Okamoto S."/>
            <person name="Oshima K."/>
            <person name="Fujisawa T."/>
            <person name="Saito A."/>
            <person name="Futamata H."/>
            <person name="Hattori R."/>
            <person name="Shimomura Y."/>
            <person name="Haruta S."/>
            <person name="Morimoto S."/>
            <person name="Wang Y."/>
            <person name="Sakai Y."/>
            <person name="Hattori M."/>
            <person name="Aizawa S."/>
            <person name="Nagashima K.V.P."/>
            <person name="Masuda S."/>
            <person name="Hattori T."/>
            <person name="Yamashita A."/>
            <person name="Bao Z."/>
            <person name="Hayatsu M."/>
            <person name="Kajiya-Kanegae H."/>
            <person name="Yoshinaga I."/>
            <person name="Sakamoto K."/>
            <person name="Toyota K."/>
            <person name="Nakao M."/>
            <person name="Kohara M."/>
            <person name="Anda M."/>
            <person name="Niwa R."/>
            <person name="Jung-Hwan P."/>
            <person name="Sameshima-Saito R."/>
            <person name="Tokuda S."/>
            <person name="Yamamoto S."/>
            <person name="Yamamoto S."/>
            <person name="Yokoyama T."/>
            <person name="Akutsu T."/>
            <person name="Nakamura Y."/>
            <person name="Nakahira-Yanaka Y."/>
            <person name="Takada Hoshino Y."/>
            <person name="Hirakawa H."/>
            <person name="Mitsui H."/>
            <person name="Terasawa K."/>
            <person name="Itakura M."/>
            <person name="Sato S."/>
            <person name="Ikeda-Ohtsubo W."/>
            <person name="Sakakura N."/>
            <person name="Kaminuma E."/>
            <person name="Minamisawa K."/>
        </authorList>
    </citation>
    <scope>NUCLEOTIDE SEQUENCE [LARGE SCALE GENOMIC DNA]</scope>
    <source>
        <strain evidence="2 3">S23321</strain>
    </source>
</reference>
<feature type="compositionally biased region" description="Acidic residues" evidence="1">
    <location>
        <begin position="53"/>
        <end position="66"/>
    </location>
</feature>
<evidence type="ECO:0000256" key="1">
    <source>
        <dbReference type="SAM" id="MobiDB-lite"/>
    </source>
</evidence>
<keyword evidence="3" id="KW-1185">Reference proteome</keyword>
<dbReference type="AlphaFoldDB" id="A0AAI8MJ79"/>
<organism evidence="2 3">
    <name type="scientific">Bradyrhizobium cosmicum</name>
    <dbReference type="NCBI Taxonomy" id="1404864"/>
    <lineage>
        <taxon>Bacteria</taxon>
        <taxon>Pseudomonadati</taxon>
        <taxon>Pseudomonadota</taxon>
        <taxon>Alphaproteobacteria</taxon>
        <taxon>Hyphomicrobiales</taxon>
        <taxon>Nitrobacteraceae</taxon>
        <taxon>Bradyrhizobium</taxon>
    </lineage>
</organism>
<dbReference type="EMBL" id="AP012279">
    <property type="protein sequence ID" value="BAL79442.1"/>
    <property type="molecule type" value="Genomic_DNA"/>
</dbReference>
<dbReference type="KEGG" id="brs:S23_62540"/>
<evidence type="ECO:0000313" key="3">
    <source>
        <dbReference type="Proteomes" id="UP000007886"/>
    </source>
</evidence>
<sequence>MAEIDPVDWNVEEFRRLLDGPFKPTSEPARVDQLSDLAWDDYQLIPVTTEDSLAPEEDSLAPEETGDGISIPAPAGDASANSVSFIPAQPPVDPSLESVARPALQDTDHDPQPLSATTVSVLKIEIASVFRTAPATLSVDSMQDHNDRPSAMSTRADLDAAVHSTAELFEGGLPGEVEQHEDDDEVGQFFDEFSASSGVSVSPMLEITEGHPQQESVVSDPSLLATLANGAPTPIEPPQLQKNEIASKPALEVEAATLDRQSEASPPAKEVGEPSSLTDTKLYVEEASTIEKDRISEDYLHELDTADPDRPDGGAQTMLAPPIEIPERSQGSNTTWIESASTADLDLSISSAADDAAGFEPLDIQHLTQGGNSSYDRPLIGWDAAVEKLTPLPEALDPHACDATALVAFEGNIQEHQRAVVGNQEVPREPMTSPGVTSNGERIDAAEHASADGEPGPVKVPVVRPPSPLLKAIVEPDIWTDRVDRDRAIDLRWALRDIRANRLRWLPIDPLTLQTLVDLNFVEIADGKPVLTSAGSEAIAST</sequence>
<name>A0AAI8MJ79_9BRAD</name>
<feature type="region of interest" description="Disordered" evidence="1">
    <location>
        <begin position="48"/>
        <end position="81"/>
    </location>
</feature>
<accession>A0AAI8MJ79</accession>
<feature type="region of interest" description="Disordered" evidence="1">
    <location>
        <begin position="256"/>
        <end position="276"/>
    </location>
</feature>
<evidence type="ECO:0000313" key="2">
    <source>
        <dbReference type="EMBL" id="BAL79442.1"/>
    </source>
</evidence>